<gene>
    <name evidence="2" type="ORF">JZO67_003763</name>
</gene>
<organism evidence="2 3">
    <name type="scientific">Candidatus Enterococcus ferrettii</name>
    <dbReference type="NCBI Taxonomy" id="2815324"/>
    <lineage>
        <taxon>Bacteria</taxon>
        <taxon>Bacillati</taxon>
        <taxon>Bacillota</taxon>
        <taxon>Bacilli</taxon>
        <taxon>Lactobacillales</taxon>
        <taxon>Enterococcaceae</taxon>
        <taxon>Enterococcus</taxon>
    </lineage>
</organism>
<name>A0ABV0ET05_9ENTE</name>
<evidence type="ECO:0000313" key="2">
    <source>
        <dbReference type="EMBL" id="MEO1771782.1"/>
    </source>
</evidence>
<evidence type="ECO:0000313" key="3">
    <source>
        <dbReference type="Proteomes" id="UP000664357"/>
    </source>
</evidence>
<dbReference type="PANTHER" id="PTHR33990">
    <property type="entry name" value="PROTEIN YJDN-RELATED"/>
    <property type="match status" value="1"/>
</dbReference>
<sequence length="139" mass="15338">MGFSIFLNFDGTCREAVTFYAKVFNKKTPTFLTYGNMDASFDSNVVVSDKGKALIASTSLEICGTVVQFSDMPDNFEFIRGNSMALIVSFKTFEEAKVIFDRLAEGGSVFVPLTETANSYSLLADKYNINWQISVNGMA</sequence>
<proteinExistence type="predicted"/>
<dbReference type="SUPFAM" id="SSF54593">
    <property type="entry name" value="Glyoxalase/Bleomycin resistance protein/Dihydroxybiphenyl dioxygenase"/>
    <property type="match status" value="1"/>
</dbReference>
<feature type="domain" description="PhnB-like" evidence="1">
    <location>
        <begin position="4"/>
        <end position="133"/>
    </location>
</feature>
<dbReference type="Pfam" id="PF06983">
    <property type="entry name" value="3-dmu-9_3-mt"/>
    <property type="match status" value="1"/>
</dbReference>
<comment type="caution">
    <text evidence="2">The sequence shown here is derived from an EMBL/GenBank/DDBJ whole genome shotgun (WGS) entry which is preliminary data.</text>
</comment>
<protein>
    <submittedName>
        <fullName evidence="2">PhnB protein</fullName>
    </submittedName>
</protein>
<reference evidence="2 3" key="1">
    <citation type="submission" date="2024-02" db="EMBL/GenBank/DDBJ databases">
        <title>The Genome Sequence of Enterococcus sp. DIV0159.</title>
        <authorList>
            <person name="Earl A."/>
            <person name="Manson A."/>
            <person name="Gilmore M."/>
            <person name="Sanders J."/>
            <person name="Shea T."/>
            <person name="Howe W."/>
            <person name="Livny J."/>
            <person name="Cuomo C."/>
            <person name="Neafsey D."/>
            <person name="Birren B."/>
        </authorList>
    </citation>
    <scope>NUCLEOTIDE SEQUENCE [LARGE SCALE GENOMIC DNA]</scope>
    <source>
        <strain evidence="2 3">665A</strain>
    </source>
</reference>
<evidence type="ECO:0000259" key="1">
    <source>
        <dbReference type="Pfam" id="PF06983"/>
    </source>
</evidence>
<dbReference type="PANTHER" id="PTHR33990:SF1">
    <property type="entry name" value="PROTEIN YJDN"/>
    <property type="match status" value="1"/>
</dbReference>
<dbReference type="RefSeq" id="WP_207704914.1">
    <property type="nucleotide sequence ID" value="NZ_JAFREL020000003.1"/>
</dbReference>
<dbReference type="InterPro" id="IPR029068">
    <property type="entry name" value="Glyas_Bleomycin-R_OHBP_Dase"/>
</dbReference>
<dbReference type="EMBL" id="JAFREL020000003">
    <property type="protein sequence ID" value="MEO1771782.1"/>
    <property type="molecule type" value="Genomic_DNA"/>
</dbReference>
<dbReference type="CDD" id="cd06588">
    <property type="entry name" value="PhnB_like"/>
    <property type="match status" value="1"/>
</dbReference>
<dbReference type="Proteomes" id="UP000664357">
    <property type="component" value="Unassembled WGS sequence"/>
</dbReference>
<keyword evidence="3" id="KW-1185">Reference proteome</keyword>
<accession>A0ABV0ET05</accession>
<dbReference type="Gene3D" id="3.10.180.10">
    <property type="entry name" value="2,3-Dihydroxybiphenyl 1,2-Dioxygenase, domain 1"/>
    <property type="match status" value="1"/>
</dbReference>
<dbReference type="InterPro" id="IPR028973">
    <property type="entry name" value="PhnB-like"/>
</dbReference>